<dbReference type="HOGENOM" id="CLU_018816_2_1_0"/>
<dbReference type="GO" id="GO:0030313">
    <property type="term" value="C:cell envelope"/>
    <property type="evidence" value="ECO:0007669"/>
    <property type="project" value="UniProtKB-SubCell"/>
</dbReference>
<feature type="domain" description="Multidrug resistance protein MdtA-like barrel-sandwich hybrid" evidence="3">
    <location>
        <begin position="61"/>
        <end position="195"/>
    </location>
</feature>
<dbReference type="GO" id="GO:0046677">
    <property type="term" value="P:response to antibiotic"/>
    <property type="evidence" value="ECO:0007669"/>
    <property type="project" value="TreeGrafter"/>
</dbReference>
<dbReference type="InterPro" id="IPR006143">
    <property type="entry name" value="RND_pump_MFP"/>
</dbReference>
<dbReference type="PANTHER" id="PTHR30158:SF10">
    <property type="entry name" value="CATION EFFLUX PUMP"/>
    <property type="match status" value="1"/>
</dbReference>
<reference evidence="5 6" key="1">
    <citation type="submission" date="2012-02" db="EMBL/GenBank/DDBJ databases">
        <title>Complete sequence of chromosome of Singulisphaera acidiphila DSM 18658.</title>
        <authorList>
            <consortium name="US DOE Joint Genome Institute (JGI-PGF)"/>
            <person name="Lucas S."/>
            <person name="Copeland A."/>
            <person name="Lapidus A."/>
            <person name="Glavina del Rio T."/>
            <person name="Dalin E."/>
            <person name="Tice H."/>
            <person name="Bruce D."/>
            <person name="Goodwin L."/>
            <person name="Pitluck S."/>
            <person name="Peters L."/>
            <person name="Ovchinnikova G."/>
            <person name="Chertkov O."/>
            <person name="Kyrpides N."/>
            <person name="Mavromatis K."/>
            <person name="Ivanova N."/>
            <person name="Brettin T."/>
            <person name="Detter J.C."/>
            <person name="Han C."/>
            <person name="Larimer F."/>
            <person name="Land M."/>
            <person name="Hauser L."/>
            <person name="Markowitz V."/>
            <person name="Cheng J.-F."/>
            <person name="Hugenholtz P."/>
            <person name="Woyke T."/>
            <person name="Wu D."/>
            <person name="Tindall B."/>
            <person name="Pomrenke H."/>
            <person name="Brambilla E."/>
            <person name="Klenk H.-P."/>
            <person name="Eisen J.A."/>
        </authorList>
    </citation>
    <scope>NUCLEOTIDE SEQUENCE [LARGE SCALE GENOMIC DNA]</scope>
    <source>
        <strain evidence="6">ATCC BAA-1392 / DSM 18658 / VKM B-2454 / MOB10</strain>
    </source>
</reference>
<evidence type="ECO:0000313" key="6">
    <source>
        <dbReference type="Proteomes" id="UP000010798"/>
    </source>
</evidence>
<accession>L0DLK6</accession>
<dbReference type="PANTHER" id="PTHR30158">
    <property type="entry name" value="ACRA/E-RELATED COMPONENT OF DRUG EFFLUX TRANSPORTER"/>
    <property type="match status" value="1"/>
</dbReference>
<feature type="domain" description="Multidrug resistance protein MdtA-like beta-barrel" evidence="4">
    <location>
        <begin position="205"/>
        <end position="300"/>
    </location>
</feature>
<dbReference type="InterPro" id="IPR058626">
    <property type="entry name" value="MdtA-like_b-barrel"/>
</dbReference>
<evidence type="ECO:0000313" key="5">
    <source>
        <dbReference type="EMBL" id="AGA30127.1"/>
    </source>
</evidence>
<dbReference type="Gene3D" id="2.40.50.100">
    <property type="match status" value="1"/>
</dbReference>
<evidence type="ECO:0000259" key="3">
    <source>
        <dbReference type="Pfam" id="PF25917"/>
    </source>
</evidence>
<comment type="similarity">
    <text evidence="1">Belongs to the membrane fusion protein (MFP) (TC 8.A.1) family.</text>
</comment>
<sequence>MNRARALILIPACCLAILGCEAEKPKMVQTKPPTVIVSRAITDDVTDYEDFTGRTEAVFSVDVRARVTGYLEKVSFKDGDEVKEGDLLFEIDPRPYQAELARTEATILQGEAHLNRLDADLRRAKNLFNRGNISREEYDKFTGDRAEALAMVGVAMSGRDLAKLNVEFTKIKSPISGRLSRRLVDPGNLVKADETILTSIVSLDPMYVNFDIDERTILKIRRLIREGRVKSRAEAEVPVLIGLSDEDGFPHRGTINFSDNKVDPSTGTLRVRGIIDNPKTPNTTSRVLSPGLFTRVRLPIGAAHKETLIPEDAIATDQGRKYLYVVKDEKKKGAKSESEMEHVVIDRTVKVGRTIGGLRVIEDGLQPDEFVIVRGHQRVRPGAKVETRLWEDAPPPPSSGDALQGTSDPAKATQASRE</sequence>
<dbReference type="OrthoDB" id="9816569at2"/>
<dbReference type="NCBIfam" id="TIGR01730">
    <property type="entry name" value="RND_mfp"/>
    <property type="match status" value="1"/>
</dbReference>
<keyword evidence="6" id="KW-1185">Reference proteome</keyword>
<dbReference type="KEGG" id="saci:Sinac_6016"/>
<dbReference type="InterPro" id="IPR058625">
    <property type="entry name" value="MdtA-like_BSH"/>
</dbReference>
<dbReference type="GO" id="GO:0022857">
    <property type="term" value="F:transmembrane transporter activity"/>
    <property type="evidence" value="ECO:0007669"/>
    <property type="project" value="InterPro"/>
</dbReference>
<dbReference type="Proteomes" id="UP000010798">
    <property type="component" value="Chromosome"/>
</dbReference>
<dbReference type="Pfam" id="PF25917">
    <property type="entry name" value="BSH_RND"/>
    <property type="match status" value="1"/>
</dbReference>
<dbReference type="Gene3D" id="1.10.287.470">
    <property type="entry name" value="Helix hairpin bin"/>
    <property type="match status" value="1"/>
</dbReference>
<protein>
    <submittedName>
        <fullName evidence="5">RND family efflux transporter, MFP subunit</fullName>
    </submittedName>
</protein>
<dbReference type="STRING" id="886293.Sinac_6016"/>
<gene>
    <name evidence="5" type="ordered locus">Sinac_6016</name>
</gene>
<dbReference type="GO" id="GO:0005886">
    <property type="term" value="C:plasma membrane"/>
    <property type="evidence" value="ECO:0007669"/>
    <property type="project" value="TreeGrafter"/>
</dbReference>
<dbReference type="PROSITE" id="PS51257">
    <property type="entry name" value="PROKAR_LIPOPROTEIN"/>
    <property type="match status" value="1"/>
</dbReference>
<dbReference type="Gene3D" id="2.40.30.170">
    <property type="match status" value="1"/>
</dbReference>
<dbReference type="AlphaFoldDB" id="L0DLK6"/>
<organism evidence="5 6">
    <name type="scientific">Singulisphaera acidiphila (strain ATCC BAA-1392 / DSM 18658 / VKM B-2454 / MOB10)</name>
    <dbReference type="NCBI Taxonomy" id="886293"/>
    <lineage>
        <taxon>Bacteria</taxon>
        <taxon>Pseudomonadati</taxon>
        <taxon>Planctomycetota</taxon>
        <taxon>Planctomycetia</taxon>
        <taxon>Isosphaerales</taxon>
        <taxon>Isosphaeraceae</taxon>
        <taxon>Singulisphaera</taxon>
    </lineage>
</organism>
<dbReference type="Gene3D" id="2.40.420.20">
    <property type="match status" value="1"/>
</dbReference>
<dbReference type="Pfam" id="PF25944">
    <property type="entry name" value="Beta-barrel_RND"/>
    <property type="match status" value="1"/>
</dbReference>
<feature type="region of interest" description="Disordered" evidence="2">
    <location>
        <begin position="383"/>
        <end position="418"/>
    </location>
</feature>
<dbReference type="SUPFAM" id="SSF111369">
    <property type="entry name" value="HlyD-like secretion proteins"/>
    <property type="match status" value="1"/>
</dbReference>
<evidence type="ECO:0000256" key="2">
    <source>
        <dbReference type="SAM" id="MobiDB-lite"/>
    </source>
</evidence>
<dbReference type="RefSeq" id="WP_015249218.1">
    <property type="nucleotide sequence ID" value="NC_019892.1"/>
</dbReference>
<evidence type="ECO:0000259" key="4">
    <source>
        <dbReference type="Pfam" id="PF25944"/>
    </source>
</evidence>
<evidence type="ECO:0000256" key="1">
    <source>
        <dbReference type="ARBA" id="ARBA00009477"/>
    </source>
</evidence>
<dbReference type="eggNOG" id="COG0845">
    <property type="taxonomic scope" value="Bacteria"/>
</dbReference>
<dbReference type="EMBL" id="CP003364">
    <property type="protein sequence ID" value="AGA30127.1"/>
    <property type="molecule type" value="Genomic_DNA"/>
</dbReference>
<name>L0DLK6_SINAD</name>
<proteinExistence type="inferred from homology"/>